<dbReference type="InterPro" id="IPR036737">
    <property type="entry name" value="OmpA-like_sf"/>
</dbReference>
<sequence>MSNDINYLPTDIYLFGVEYPTVDGKKGSAYVDVNSGDNLAVIEALSNIRPMPRLPIAINLGEESAALWATDDLGRLHVLGDSTQKNQKTNINQVLALRSPVHKLAQKTYKLSFPEWSMLTELAIGAQSDARPIKKACADLVSILEHLKGYGGEQTLNSLEKKVEYAVTEVKRSQLASKYEESTQALTDEQVAYNKWYDSVPEDEPIRGFIVPTFSFLAIAFSTDEYDLAVVDIKRFDEETGTHQSLQDGNVVTQAQLDKNSDAQRPIALLSLDSTKFTDGMYTIKVIFDRELGGSIPEFAINATNVTKEYDEVGLISKVSYELREYITLSQTTPFGKIAVVAGDMISLEESLIYQFPTQFKALQAFRTGELENLENSGSTASMSAALWEIGTKVTPSLVNAGINIHQNPSSKHDVIGSLANTFWGQVDKGTLPPAMISALEFSFGVSATAAAYQTLQDLRQAATESERALQVGLKALLREKGFDRERFFSNVIEPARNGNARVVAGSAARTWLTGDGSVKSFLSPFAGAGLNAINTVYEIKNITDKSEQLRLAEEKAKLRESYLEQVSRDYLNWVPVWQESLKNGESLLKPIIEKLGNKVTFTDSIPNDVAEDSAMFVQDHKGAGLRLVFPFDNNQVQANHLSYLYAIGDELSKIPNAVIEIEGHACQNGNSEYNQNLSQERAQNVAEFFSSVSDVRFFGERRPIVEVPNNEIKRENAELNINRRVEVRIYLQEFAARIPPSRLGFKAMEQARLAQLNANLGESAIAKELKLAIFEMVVGMACYVPVIGLAARGFFVVKEGGKMLMSGAQLLDAALFDYYLSSYNEVRKNISAIEQLSHETTEIIDSLAEINTQLTEMYFTSSEALVEHLGKTTGAKELIKRYQRRALAINGLVLLIQRACAEGEQEFTEQWRILAIDEYIQRYIETDGWILNTELKENLCNLWLQEVMRREGHKQLVESYGEEMAEQIITRNKANYIAPKRKDVSGAFNVAFPVQDKLYNRDQQRGLVEFATQFNVESKKLSEEDLGFVRLLVSEPHEKSKWVTFDEWEKARLKANKKVRLSPFHRLKWQMVLGKQSLKQMTSNVFQCEMSYQRTDCLFNTSGPKFNLMFKPMKHEEFSVDPKGELAEFFEAEKADDNVLIGCEFEPYFYFGDDVFSGVKPLIAEYELVDYRGYLSKVALGPVWGSMVKIDSQQDVLKEYVNSGGFKNMTYEFTLSGSNYKLPVRVDKTLGRFVTSPRQIPVGIDTNHNHTLSAKSGFVANGNSVSEKDLLTLDFVLHSKVHKGPTKPIIDDIKHSAIAVNYGNKRQFMNEDSMFTTADELKGFDWTSNKPFSMEVMLIGGKHRKESYQGQNLEWQSVPASLKLSTTFDNEAVFGSETTAGPEYLSNLTYIGILKKDGSKWTLNDNDAINKNIDADFVSEALSNIDMDEDFDGKVVYTSRFELAFKALNGQEIKGLRPFGPVVSTSGRFQEAVLKVSSLAQRNTAEKTPFKLGSFEMSLGRQYKNVDELSYFSDCEDPSYKVDKDMYINWAKLKPAERTERLVTWIRDPYLATIIEASILNK</sequence>
<dbReference type="RefSeq" id="WP_257086114.1">
    <property type="nucleotide sequence ID" value="NZ_CP102097.1"/>
</dbReference>
<reference evidence="6" key="1">
    <citation type="submission" date="2022-07" db="EMBL/GenBank/DDBJ databases">
        <title>Complete genome of Vibrio japonicus strain JCM 31412T and phylogenomic assessment of the Nereis clade of the genus Vibrio.</title>
        <authorList>
            <person name="Shlafstein M.D."/>
            <person name="Emsley S.A."/>
            <person name="Ushijima B."/>
            <person name="Videau P."/>
            <person name="Saw J.H."/>
        </authorList>
    </citation>
    <scope>NUCLEOTIDE SEQUENCE</scope>
    <source>
        <strain evidence="6">JCM 31412</strain>
    </source>
</reference>
<evidence type="ECO:0000256" key="4">
    <source>
        <dbReference type="PROSITE-ProRule" id="PRU00473"/>
    </source>
</evidence>
<dbReference type="Pfam" id="PF00691">
    <property type="entry name" value="OmpA"/>
    <property type="match status" value="1"/>
</dbReference>
<organism evidence="6 7">
    <name type="scientific">Vibrio japonicus</name>
    <dbReference type="NCBI Taxonomy" id="1824638"/>
    <lineage>
        <taxon>Bacteria</taxon>
        <taxon>Pseudomonadati</taxon>
        <taxon>Pseudomonadota</taxon>
        <taxon>Gammaproteobacteria</taxon>
        <taxon>Vibrionales</taxon>
        <taxon>Vibrionaceae</taxon>
        <taxon>Vibrio</taxon>
    </lineage>
</organism>
<dbReference type="CDD" id="cd07185">
    <property type="entry name" value="OmpA_C-like"/>
    <property type="match status" value="1"/>
</dbReference>
<dbReference type="InterPro" id="IPR006665">
    <property type="entry name" value="OmpA-like"/>
</dbReference>
<dbReference type="InterPro" id="IPR050330">
    <property type="entry name" value="Bact_OuterMem_StrucFunc"/>
</dbReference>
<dbReference type="Gene3D" id="3.30.1330.60">
    <property type="entry name" value="OmpA-like domain"/>
    <property type="match status" value="1"/>
</dbReference>
<feature type="domain" description="OmpA-like" evidence="5">
    <location>
        <begin position="617"/>
        <end position="734"/>
    </location>
</feature>
<dbReference type="InterPro" id="IPR006664">
    <property type="entry name" value="OMP_bac"/>
</dbReference>
<dbReference type="Proteomes" id="UP001058602">
    <property type="component" value="Chromosome 2"/>
</dbReference>
<comment type="subcellular location">
    <subcellularLocation>
        <location evidence="1">Cell outer membrane</location>
    </subcellularLocation>
</comment>
<dbReference type="PROSITE" id="PS51123">
    <property type="entry name" value="OMPA_2"/>
    <property type="match status" value="1"/>
</dbReference>
<evidence type="ECO:0000256" key="1">
    <source>
        <dbReference type="ARBA" id="ARBA00004442"/>
    </source>
</evidence>
<protein>
    <submittedName>
        <fullName evidence="6">OmpA family protein</fullName>
    </submittedName>
</protein>
<evidence type="ECO:0000313" key="7">
    <source>
        <dbReference type="Proteomes" id="UP001058602"/>
    </source>
</evidence>
<dbReference type="PANTHER" id="PTHR30329:SF21">
    <property type="entry name" value="LIPOPROTEIN YIAD-RELATED"/>
    <property type="match status" value="1"/>
</dbReference>
<evidence type="ECO:0000259" key="5">
    <source>
        <dbReference type="PROSITE" id="PS51123"/>
    </source>
</evidence>
<keyword evidence="3" id="KW-0998">Cell outer membrane</keyword>
<dbReference type="EMBL" id="CP102097">
    <property type="protein sequence ID" value="UUM32447.1"/>
    <property type="molecule type" value="Genomic_DNA"/>
</dbReference>
<name>A0ABY5LK46_9VIBR</name>
<gene>
    <name evidence="6" type="ORF">NP165_19435</name>
</gene>
<evidence type="ECO:0000313" key="6">
    <source>
        <dbReference type="EMBL" id="UUM32447.1"/>
    </source>
</evidence>
<accession>A0ABY5LK46</accession>
<keyword evidence="2 4" id="KW-0472">Membrane</keyword>
<evidence type="ECO:0000256" key="3">
    <source>
        <dbReference type="ARBA" id="ARBA00023237"/>
    </source>
</evidence>
<dbReference type="PRINTS" id="PR01021">
    <property type="entry name" value="OMPADOMAIN"/>
</dbReference>
<dbReference type="SUPFAM" id="SSF103088">
    <property type="entry name" value="OmpA-like"/>
    <property type="match status" value="1"/>
</dbReference>
<dbReference type="PANTHER" id="PTHR30329">
    <property type="entry name" value="STATOR ELEMENT OF FLAGELLAR MOTOR COMPLEX"/>
    <property type="match status" value="1"/>
</dbReference>
<evidence type="ECO:0000256" key="2">
    <source>
        <dbReference type="ARBA" id="ARBA00023136"/>
    </source>
</evidence>
<keyword evidence="7" id="KW-1185">Reference proteome</keyword>
<proteinExistence type="predicted"/>